<dbReference type="PROSITE" id="PS00859">
    <property type="entry name" value="GTP_CYCLOHYDROL_1_1"/>
    <property type="match status" value="1"/>
</dbReference>
<keyword evidence="10" id="KW-1185">Reference proteome</keyword>
<evidence type="ECO:0000256" key="1">
    <source>
        <dbReference type="ARBA" id="ARBA00001052"/>
    </source>
</evidence>
<evidence type="ECO:0000313" key="10">
    <source>
        <dbReference type="Proteomes" id="UP000023152"/>
    </source>
</evidence>
<dbReference type="Gene3D" id="3.30.1130.10">
    <property type="match status" value="1"/>
</dbReference>
<evidence type="ECO:0000256" key="5">
    <source>
        <dbReference type="ARBA" id="ARBA00017272"/>
    </source>
</evidence>
<evidence type="ECO:0000256" key="2">
    <source>
        <dbReference type="ARBA" id="ARBA00005080"/>
    </source>
</evidence>
<proteinExistence type="inferred from homology"/>
<dbReference type="UniPathway" id="UPA00848">
    <property type="reaction ID" value="UER00151"/>
</dbReference>
<dbReference type="InterPro" id="IPR020602">
    <property type="entry name" value="GTP_CycHdrlase_I_dom"/>
</dbReference>
<dbReference type="GO" id="GO:0046654">
    <property type="term" value="P:tetrahydrofolate biosynthetic process"/>
    <property type="evidence" value="ECO:0007669"/>
    <property type="project" value="InterPro"/>
</dbReference>
<dbReference type="PROSITE" id="PS00860">
    <property type="entry name" value="GTP_CYCLOHYDROL_1_2"/>
    <property type="match status" value="1"/>
</dbReference>
<dbReference type="NCBIfam" id="NF006825">
    <property type="entry name" value="PRK09347.1-2"/>
    <property type="match status" value="1"/>
</dbReference>
<dbReference type="OrthoDB" id="4966at2759"/>
<dbReference type="Gene3D" id="1.10.286.10">
    <property type="match status" value="1"/>
</dbReference>
<evidence type="ECO:0000256" key="3">
    <source>
        <dbReference type="ARBA" id="ARBA00008085"/>
    </source>
</evidence>
<dbReference type="InterPro" id="IPR018234">
    <property type="entry name" value="GTP_CycHdrlase_I_CS"/>
</dbReference>
<dbReference type="AlphaFoldDB" id="X6NAS8"/>
<dbReference type="GO" id="GO:0006729">
    <property type="term" value="P:tetrahydrobiopterin biosynthetic process"/>
    <property type="evidence" value="ECO:0007669"/>
    <property type="project" value="TreeGrafter"/>
</dbReference>
<evidence type="ECO:0000256" key="7">
    <source>
        <dbReference type="ARBA" id="ARBA00030854"/>
    </source>
</evidence>
<dbReference type="GO" id="GO:0005737">
    <property type="term" value="C:cytoplasm"/>
    <property type="evidence" value="ECO:0007669"/>
    <property type="project" value="TreeGrafter"/>
</dbReference>
<dbReference type="SUPFAM" id="SSF55620">
    <property type="entry name" value="Tetrahydrobiopterin biosynthesis enzymes-like"/>
    <property type="match status" value="1"/>
</dbReference>
<dbReference type="InterPro" id="IPR043134">
    <property type="entry name" value="GTP-CH-I_N"/>
</dbReference>
<name>X6NAS8_RETFI</name>
<dbReference type="GO" id="GO:0005525">
    <property type="term" value="F:GTP binding"/>
    <property type="evidence" value="ECO:0007669"/>
    <property type="project" value="TreeGrafter"/>
</dbReference>
<comment type="similarity">
    <text evidence="3">Belongs to the GTP cyclohydrolase I family.</text>
</comment>
<dbReference type="GO" id="GO:0003934">
    <property type="term" value="F:GTP cyclohydrolase I activity"/>
    <property type="evidence" value="ECO:0007669"/>
    <property type="project" value="UniProtKB-EC"/>
</dbReference>
<feature type="domain" description="GTP cyclohydrolase I" evidence="8">
    <location>
        <begin position="121"/>
        <end position="298"/>
    </location>
</feature>
<keyword evidence="6 9" id="KW-0378">Hydrolase</keyword>
<dbReference type="InterPro" id="IPR043133">
    <property type="entry name" value="GTP-CH-I_C/QueF"/>
</dbReference>
<dbReference type="FunFam" id="3.30.1130.10:FF:000001">
    <property type="entry name" value="GTP cyclohydrolase 1"/>
    <property type="match status" value="1"/>
</dbReference>
<dbReference type="PANTHER" id="PTHR11109">
    <property type="entry name" value="GTP CYCLOHYDROLASE I"/>
    <property type="match status" value="1"/>
</dbReference>
<dbReference type="Proteomes" id="UP000023152">
    <property type="component" value="Unassembled WGS sequence"/>
</dbReference>
<dbReference type="Pfam" id="PF01227">
    <property type="entry name" value="GTP_cyclohydroI"/>
    <property type="match status" value="1"/>
</dbReference>
<dbReference type="NCBIfam" id="TIGR00063">
    <property type="entry name" value="folE"/>
    <property type="match status" value="1"/>
</dbReference>
<dbReference type="NCBIfam" id="NF006826">
    <property type="entry name" value="PRK09347.1-3"/>
    <property type="match status" value="1"/>
</dbReference>
<protein>
    <recommendedName>
        <fullName evidence="5">GTP cyclohydrolase 1</fullName>
        <ecNumber evidence="4">3.5.4.16</ecNumber>
    </recommendedName>
    <alternativeName>
        <fullName evidence="7">GTP cyclohydrolase I</fullName>
    </alternativeName>
</protein>
<evidence type="ECO:0000256" key="4">
    <source>
        <dbReference type="ARBA" id="ARBA00012715"/>
    </source>
</evidence>
<dbReference type="HAMAP" id="MF_00223">
    <property type="entry name" value="FolE"/>
    <property type="match status" value="1"/>
</dbReference>
<comment type="caution">
    <text evidence="9">The sequence shown here is derived from an EMBL/GenBank/DDBJ whole genome shotgun (WGS) entry which is preliminary data.</text>
</comment>
<dbReference type="EC" id="3.5.4.16" evidence="4"/>
<dbReference type="PANTHER" id="PTHR11109:SF7">
    <property type="entry name" value="GTP CYCLOHYDROLASE 1"/>
    <property type="match status" value="1"/>
</dbReference>
<comment type="pathway">
    <text evidence="2">Cofactor biosynthesis; 7,8-dihydroneopterin triphosphate biosynthesis; 7,8-dihydroneopterin triphosphate from GTP: step 1/1.</text>
</comment>
<dbReference type="InterPro" id="IPR001474">
    <property type="entry name" value="GTP_CycHdrlase_I"/>
</dbReference>
<dbReference type="NCBIfam" id="NF006824">
    <property type="entry name" value="PRK09347.1-1"/>
    <property type="match status" value="1"/>
</dbReference>
<reference evidence="9 10" key="1">
    <citation type="journal article" date="2013" name="Curr. Biol.">
        <title>The Genome of the Foraminiferan Reticulomyxa filosa.</title>
        <authorList>
            <person name="Glockner G."/>
            <person name="Hulsmann N."/>
            <person name="Schleicher M."/>
            <person name="Noegel A.A."/>
            <person name="Eichinger L."/>
            <person name="Gallinger C."/>
            <person name="Pawlowski J."/>
            <person name="Sierra R."/>
            <person name="Euteneuer U."/>
            <person name="Pillet L."/>
            <person name="Moustafa A."/>
            <person name="Platzer M."/>
            <person name="Groth M."/>
            <person name="Szafranski K."/>
            <person name="Schliwa M."/>
        </authorList>
    </citation>
    <scope>NUCLEOTIDE SEQUENCE [LARGE SCALE GENOMIC DNA]</scope>
</reference>
<evidence type="ECO:0000259" key="8">
    <source>
        <dbReference type="Pfam" id="PF01227"/>
    </source>
</evidence>
<dbReference type="OMA" id="WMTRDIA"/>
<gene>
    <name evidence="9" type="ORF">RFI_13807</name>
</gene>
<organism evidence="9 10">
    <name type="scientific">Reticulomyxa filosa</name>
    <dbReference type="NCBI Taxonomy" id="46433"/>
    <lineage>
        <taxon>Eukaryota</taxon>
        <taxon>Sar</taxon>
        <taxon>Rhizaria</taxon>
        <taxon>Retaria</taxon>
        <taxon>Foraminifera</taxon>
        <taxon>Monothalamids</taxon>
        <taxon>Reticulomyxidae</taxon>
        <taxon>Reticulomyxa</taxon>
    </lineage>
</organism>
<evidence type="ECO:0000313" key="9">
    <source>
        <dbReference type="EMBL" id="ETO23375.1"/>
    </source>
</evidence>
<evidence type="ECO:0000256" key="6">
    <source>
        <dbReference type="ARBA" id="ARBA00022801"/>
    </source>
</evidence>
<comment type="catalytic activity">
    <reaction evidence="1">
        <text>GTP + H2O = 7,8-dihydroneopterin 3'-triphosphate + formate + H(+)</text>
        <dbReference type="Rhea" id="RHEA:17473"/>
        <dbReference type="ChEBI" id="CHEBI:15377"/>
        <dbReference type="ChEBI" id="CHEBI:15378"/>
        <dbReference type="ChEBI" id="CHEBI:15740"/>
        <dbReference type="ChEBI" id="CHEBI:37565"/>
        <dbReference type="ChEBI" id="CHEBI:58462"/>
        <dbReference type="EC" id="3.5.4.16"/>
    </reaction>
</comment>
<dbReference type="EMBL" id="ASPP01009994">
    <property type="protein sequence ID" value="ETO23375.1"/>
    <property type="molecule type" value="Genomic_DNA"/>
</dbReference>
<sequence length="306" mass="34935">MKKFHNVKKKRKSLKKNLLVLHIKFFFGMAFNKIFASGSLPALVKFRSRCAYSDENDSSNGTNGSIQEVMPASAFKVNPNLGYKVHHHLLQLGIETPYDPLITDSSNENAANNARKIEQITDKFKEIMEILGLDLTNDSLEKTPRRVAKMYVEEVFWGLNPHNFPHISTVKNSMKYDEMVIERNINVSSHCEHHFVHIDGIAHVGYIPKERVIGLSKINRVVRYFSKRPQIQERLTEQIYAALSYVLETQDVAVTVIAQHFCVKCRGIEDVNCNTVTSKLGGIFQTDQKTRGEFIRLIQIPNANCQ</sequence>
<accession>X6NAS8</accession>
<dbReference type="GO" id="GO:0008270">
    <property type="term" value="F:zinc ion binding"/>
    <property type="evidence" value="ECO:0007669"/>
    <property type="project" value="TreeGrafter"/>
</dbReference>